<dbReference type="AlphaFoldDB" id="A0A4Y2NFQ9"/>
<dbReference type="EMBL" id="BGPR01209501">
    <property type="protein sequence ID" value="GBN38305.1"/>
    <property type="molecule type" value="Genomic_DNA"/>
</dbReference>
<evidence type="ECO:0000256" key="1">
    <source>
        <dbReference type="SAM" id="MobiDB-lite"/>
    </source>
</evidence>
<accession>A0A4Y2NFQ9</accession>
<evidence type="ECO:0000313" key="2">
    <source>
        <dbReference type="EMBL" id="GBN38305.1"/>
    </source>
</evidence>
<feature type="compositionally biased region" description="Polar residues" evidence="1">
    <location>
        <begin position="1"/>
        <end position="14"/>
    </location>
</feature>
<dbReference type="Proteomes" id="UP000499080">
    <property type="component" value="Unassembled WGS sequence"/>
</dbReference>
<gene>
    <name evidence="2" type="ORF">AVEN_120029_1</name>
</gene>
<proteinExistence type="predicted"/>
<protein>
    <submittedName>
        <fullName evidence="2">Uncharacterized protein</fullName>
    </submittedName>
</protein>
<organism evidence="2 3">
    <name type="scientific">Araneus ventricosus</name>
    <name type="common">Orbweaver spider</name>
    <name type="synonym">Epeira ventricosa</name>
    <dbReference type="NCBI Taxonomy" id="182803"/>
    <lineage>
        <taxon>Eukaryota</taxon>
        <taxon>Metazoa</taxon>
        <taxon>Ecdysozoa</taxon>
        <taxon>Arthropoda</taxon>
        <taxon>Chelicerata</taxon>
        <taxon>Arachnida</taxon>
        <taxon>Araneae</taxon>
        <taxon>Araneomorphae</taxon>
        <taxon>Entelegynae</taxon>
        <taxon>Araneoidea</taxon>
        <taxon>Araneidae</taxon>
        <taxon>Araneus</taxon>
    </lineage>
</organism>
<keyword evidence="3" id="KW-1185">Reference proteome</keyword>
<sequence>MQALSPLSTPQRRNTAPIRRSVPAGLQQRRIQRSNAAAPVKLTSGELMTMSRFLSLWTPRTRLQ</sequence>
<feature type="region of interest" description="Disordered" evidence="1">
    <location>
        <begin position="1"/>
        <end position="36"/>
    </location>
</feature>
<name>A0A4Y2NFQ9_ARAVE</name>
<evidence type="ECO:0000313" key="3">
    <source>
        <dbReference type="Proteomes" id="UP000499080"/>
    </source>
</evidence>
<comment type="caution">
    <text evidence="2">The sequence shown here is derived from an EMBL/GenBank/DDBJ whole genome shotgun (WGS) entry which is preliminary data.</text>
</comment>
<feature type="non-terminal residue" evidence="2">
    <location>
        <position position="64"/>
    </location>
</feature>
<reference evidence="2 3" key="1">
    <citation type="journal article" date="2019" name="Sci. Rep.">
        <title>Orb-weaving spider Araneus ventricosus genome elucidates the spidroin gene catalogue.</title>
        <authorList>
            <person name="Kono N."/>
            <person name="Nakamura H."/>
            <person name="Ohtoshi R."/>
            <person name="Moran D.A.P."/>
            <person name="Shinohara A."/>
            <person name="Yoshida Y."/>
            <person name="Fujiwara M."/>
            <person name="Mori M."/>
            <person name="Tomita M."/>
            <person name="Arakawa K."/>
        </authorList>
    </citation>
    <scope>NUCLEOTIDE SEQUENCE [LARGE SCALE GENOMIC DNA]</scope>
</reference>